<protein>
    <submittedName>
        <fullName evidence="2">Transposase</fullName>
    </submittedName>
</protein>
<proteinExistence type="predicted"/>
<evidence type="ECO:0000313" key="3">
    <source>
        <dbReference type="Proteomes" id="UP001300692"/>
    </source>
</evidence>
<sequence>MGRKYAIRDQLSIHSVTFTVVNWINIFIRDYYKETILSSLKYCQENKHLQVHAYCIMTSHVHLIISVSEGELSDVIRDLKSFTSRQIKEILQDKAYAESRREWLLWMFERAGKKNKRNGDFQLWQQHNHPIELSTNEMIDQRLEYLPDPAGGCTQQSVRSRLRF</sequence>
<reference evidence="2 3" key="1">
    <citation type="submission" date="2022-10" db="EMBL/GenBank/DDBJ databases">
        <title>Comparative genomics and taxonomic characterization of three novel marine species of genus Reichenbachiella exhibiting antioxidant and polysaccharide degradation activities.</title>
        <authorList>
            <person name="Muhammad N."/>
            <person name="Lee Y.-J."/>
            <person name="Ko J."/>
            <person name="Kim S.-G."/>
        </authorList>
    </citation>
    <scope>NUCLEOTIDE SEQUENCE [LARGE SCALE GENOMIC DNA]</scope>
    <source>
        <strain evidence="2 3">ABR2-5</strain>
    </source>
</reference>
<evidence type="ECO:0000313" key="2">
    <source>
        <dbReference type="EMBL" id="MCV9388649.1"/>
    </source>
</evidence>
<dbReference type="InterPro" id="IPR002686">
    <property type="entry name" value="Transposase_17"/>
</dbReference>
<dbReference type="Gene3D" id="3.30.70.1290">
    <property type="entry name" value="Transposase IS200-like"/>
    <property type="match status" value="1"/>
</dbReference>
<name>A0ABT3CYJ2_9BACT</name>
<organism evidence="2 3">
    <name type="scientific">Reichenbachiella ulvae</name>
    <dbReference type="NCBI Taxonomy" id="2980104"/>
    <lineage>
        <taxon>Bacteria</taxon>
        <taxon>Pseudomonadati</taxon>
        <taxon>Bacteroidota</taxon>
        <taxon>Cytophagia</taxon>
        <taxon>Cytophagales</taxon>
        <taxon>Reichenbachiellaceae</taxon>
        <taxon>Reichenbachiella</taxon>
    </lineage>
</organism>
<dbReference type="SUPFAM" id="SSF143422">
    <property type="entry name" value="Transposase IS200-like"/>
    <property type="match status" value="1"/>
</dbReference>
<gene>
    <name evidence="2" type="ORF">N7U62_18325</name>
</gene>
<feature type="domain" description="Transposase IS200-like" evidence="1">
    <location>
        <begin position="9"/>
        <end position="118"/>
    </location>
</feature>
<dbReference type="EMBL" id="JAOYOD010000001">
    <property type="protein sequence ID" value="MCV9388649.1"/>
    <property type="molecule type" value="Genomic_DNA"/>
</dbReference>
<comment type="caution">
    <text evidence="2">The sequence shown here is derived from an EMBL/GenBank/DDBJ whole genome shotgun (WGS) entry which is preliminary data.</text>
</comment>
<dbReference type="Proteomes" id="UP001300692">
    <property type="component" value="Unassembled WGS sequence"/>
</dbReference>
<dbReference type="RefSeq" id="WP_264139536.1">
    <property type="nucleotide sequence ID" value="NZ_JAOYOD010000001.1"/>
</dbReference>
<accession>A0ABT3CYJ2</accession>
<dbReference type="SMART" id="SM01321">
    <property type="entry name" value="Y1_Tnp"/>
    <property type="match status" value="1"/>
</dbReference>
<evidence type="ECO:0000259" key="1">
    <source>
        <dbReference type="SMART" id="SM01321"/>
    </source>
</evidence>
<keyword evidence="3" id="KW-1185">Reference proteome</keyword>
<dbReference type="InterPro" id="IPR036515">
    <property type="entry name" value="Transposase_17_sf"/>
</dbReference>
<dbReference type="Pfam" id="PF01797">
    <property type="entry name" value="Y1_Tnp"/>
    <property type="match status" value="1"/>
</dbReference>